<dbReference type="InterPro" id="IPR037103">
    <property type="entry name" value="Tubulin/FtsZ-like_C"/>
</dbReference>
<comment type="similarity">
    <text evidence="1 4 6">Belongs to the FtsZ family.</text>
</comment>
<dbReference type="PROSITE" id="PS01135">
    <property type="entry name" value="FTSZ_2"/>
    <property type="match status" value="1"/>
</dbReference>
<keyword evidence="4 6" id="KW-0717">Septation</keyword>
<dbReference type="SMART" id="SM00864">
    <property type="entry name" value="Tubulin"/>
    <property type="match status" value="1"/>
</dbReference>
<sequence length="389" mass="41149">MSIGIVETKENKNATHVLIKVIGVGGGGCNAVKQMMDFELEGVELIVANTDMQVLQNSPVPHKLQLGAQTTRGMGAGSKPEIGRKAAEEDSSRIQETLDGADMVFIAAGMGGGTGTGAAPVIAKIAREMGILTVAIVTKPFFFEGSKRMRMAEEGLEVLKNEVDCLIVIPNDRVSDVMGEEATLLSSFSTVDDVLKKGVESIANIIQKEGLINMDLEDVKTIMSERGVAMMGSGEASGEDRAQVATNKAISSPLLENINLSSAHGLLVNISASSSLKNSEFHAAATLIHELIDEDLVNVKIGMMIDDDLGDVLRVTVVATGIGQENDGDKMINEQDVNTLLGDKFAPSTLLSGNTPPAPQAPSFSSLLSENKNEPEGYSLASILRKKVK</sequence>
<dbReference type="Pfam" id="PF00091">
    <property type="entry name" value="Tubulin"/>
    <property type="match status" value="1"/>
</dbReference>
<dbReference type="HOGENOM" id="CLU_024865_0_1_6"/>
<evidence type="ECO:0000259" key="8">
    <source>
        <dbReference type="SMART" id="SM00864"/>
    </source>
</evidence>
<dbReference type="OrthoDB" id="9813375at2"/>
<dbReference type="Gene3D" id="3.40.50.1440">
    <property type="entry name" value="Tubulin/FtsZ, GTPase domain"/>
    <property type="match status" value="1"/>
</dbReference>
<dbReference type="InterPro" id="IPR045061">
    <property type="entry name" value="FtsZ/CetZ"/>
</dbReference>
<feature type="compositionally biased region" description="Basic and acidic residues" evidence="7">
    <location>
        <begin position="81"/>
        <end position="90"/>
    </location>
</feature>
<evidence type="ECO:0000256" key="2">
    <source>
        <dbReference type="ARBA" id="ARBA00022741"/>
    </source>
</evidence>
<dbReference type="InterPro" id="IPR008280">
    <property type="entry name" value="Tub_FtsZ_C"/>
</dbReference>
<feature type="domain" description="Tubulin/FtsZ GTPase" evidence="8">
    <location>
        <begin position="18"/>
        <end position="210"/>
    </location>
</feature>
<dbReference type="GO" id="GO:0005737">
    <property type="term" value="C:cytoplasm"/>
    <property type="evidence" value="ECO:0007669"/>
    <property type="project" value="UniProtKB-SubCell"/>
</dbReference>
<dbReference type="AlphaFoldDB" id="A5EY18"/>
<feature type="binding site" evidence="4">
    <location>
        <position position="144"/>
    </location>
    <ligand>
        <name>GTP</name>
        <dbReference type="ChEBI" id="CHEBI:37565"/>
    </ligand>
</feature>
<evidence type="ECO:0000256" key="4">
    <source>
        <dbReference type="HAMAP-Rule" id="MF_00909"/>
    </source>
</evidence>
<comment type="function">
    <text evidence="4 6">Essential cell division protein that forms a contractile ring structure (Z ring) at the future cell division site. The regulation of the ring assembly controls the timing and the location of cell division. One of the functions of the FtsZ ring is to recruit other cell division proteins to the septum to produce a new cell wall between the dividing cells. Binds GTP and shows GTPase activity.</text>
</comment>
<evidence type="ECO:0000259" key="9">
    <source>
        <dbReference type="SMART" id="SM00865"/>
    </source>
</evidence>
<dbReference type="NCBIfam" id="TIGR00065">
    <property type="entry name" value="ftsZ"/>
    <property type="match status" value="1"/>
</dbReference>
<dbReference type="GO" id="GO:0005525">
    <property type="term" value="F:GTP binding"/>
    <property type="evidence" value="ECO:0007669"/>
    <property type="project" value="UniProtKB-UniRule"/>
</dbReference>
<evidence type="ECO:0000256" key="5">
    <source>
        <dbReference type="NCBIfam" id="TIGR00065"/>
    </source>
</evidence>
<keyword evidence="4 6" id="KW-0132">Cell division</keyword>
<evidence type="ECO:0000256" key="6">
    <source>
        <dbReference type="RuleBase" id="RU000631"/>
    </source>
</evidence>
<dbReference type="Gene3D" id="3.30.1330.20">
    <property type="entry name" value="Tubulin/FtsZ, C-terminal domain"/>
    <property type="match status" value="1"/>
</dbReference>
<feature type="binding site" evidence="4">
    <location>
        <position position="148"/>
    </location>
    <ligand>
        <name>GTP</name>
        <dbReference type="ChEBI" id="CHEBI:37565"/>
    </ligand>
</feature>
<dbReference type="PANTHER" id="PTHR30314">
    <property type="entry name" value="CELL DIVISION PROTEIN FTSZ-RELATED"/>
    <property type="match status" value="1"/>
</dbReference>
<proteinExistence type="inferred from homology"/>
<keyword evidence="2 4" id="KW-0547">Nucleotide-binding</keyword>
<dbReference type="InterPro" id="IPR003008">
    <property type="entry name" value="Tubulin_FtsZ_GTPase"/>
</dbReference>
<reference evidence="10 11" key="1">
    <citation type="journal article" date="2007" name="Nat. Biotechnol.">
        <title>Genome sequence and identification of candidate vaccine antigens from the animal pathogen Dichelobacter nodosus.</title>
        <authorList>
            <person name="Myers G.S."/>
            <person name="Parker D."/>
            <person name="Al-Hasani K."/>
            <person name="Kennan R.M."/>
            <person name="Seemann T."/>
            <person name="Ren Q."/>
            <person name="Badger J.H."/>
            <person name="Selengut J.D."/>
            <person name="Deboy R.T."/>
            <person name="Tettelin H."/>
            <person name="Boyce J.D."/>
            <person name="McCarl V.P."/>
            <person name="Han X."/>
            <person name="Nelson W.C."/>
            <person name="Madupu R."/>
            <person name="Mohamoud Y."/>
            <person name="Holley T."/>
            <person name="Fedorova N."/>
            <person name="Khouri H."/>
            <person name="Bottomley S.P."/>
            <person name="Whittington R.J."/>
            <person name="Adler B."/>
            <person name="Songer J.G."/>
            <person name="Rood J.I."/>
            <person name="Paulsen I.T."/>
        </authorList>
    </citation>
    <scope>NUCLEOTIDE SEQUENCE [LARGE SCALE GENOMIC DNA]</scope>
    <source>
        <strain evidence="10 11">VCS1703A</strain>
    </source>
</reference>
<dbReference type="CDD" id="cd02201">
    <property type="entry name" value="FtsZ_type1"/>
    <property type="match status" value="1"/>
</dbReference>
<dbReference type="SUPFAM" id="SSF52490">
    <property type="entry name" value="Tubulin nucleotide-binding domain-like"/>
    <property type="match status" value="1"/>
</dbReference>
<dbReference type="Pfam" id="PF12327">
    <property type="entry name" value="FtsZ_C"/>
    <property type="match status" value="1"/>
</dbReference>
<comment type="subcellular location">
    <subcellularLocation>
        <location evidence="4">Cytoplasm</location>
    </subcellularLocation>
    <text evidence="4">Assembles at midcell at the inner surface of the cytoplasmic membrane.</text>
</comment>
<dbReference type="RefSeq" id="WP_012031289.1">
    <property type="nucleotide sequence ID" value="NC_009446.1"/>
</dbReference>
<dbReference type="InterPro" id="IPR036525">
    <property type="entry name" value="Tubulin/FtsZ_GTPase_sf"/>
</dbReference>
<feature type="binding site" evidence="4">
    <location>
        <begin position="26"/>
        <end position="30"/>
    </location>
    <ligand>
        <name>GTP</name>
        <dbReference type="ChEBI" id="CHEBI:37565"/>
    </ligand>
</feature>
<dbReference type="InterPro" id="IPR000158">
    <property type="entry name" value="Cell_div_FtsZ"/>
</dbReference>
<feature type="binding site" evidence="4">
    <location>
        <position position="192"/>
    </location>
    <ligand>
        <name>GTP</name>
        <dbReference type="ChEBI" id="CHEBI:37565"/>
    </ligand>
</feature>
<gene>
    <name evidence="4 10" type="primary">ftsZ</name>
    <name evidence="10" type="ordered locus">DNO_0976</name>
</gene>
<keyword evidence="11" id="KW-1185">Reference proteome</keyword>
<keyword evidence="4 6" id="KW-0131">Cell cycle</keyword>
<dbReference type="GO" id="GO:0051258">
    <property type="term" value="P:protein polymerization"/>
    <property type="evidence" value="ECO:0007669"/>
    <property type="project" value="UniProtKB-UniRule"/>
</dbReference>
<dbReference type="PROSITE" id="PS01134">
    <property type="entry name" value="FTSZ_1"/>
    <property type="match status" value="1"/>
</dbReference>
<dbReference type="InterPro" id="IPR018316">
    <property type="entry name" value="Tubulin/FtsZ_2-layer-sand-dom"/>
</dbReference>
<dbReference type="PANTHER" id="PTHR30314:SF3">
    <property type="entry name" value="MITOCHONDRIAL DIVISION PROTEIN FSZA"/>
    <property type="match status" value="1"/>
</dbReference>
<dbReference type="KEGG" id="dno:DNO_0976"/>
<evidence type="ECO:0000256" key="7">
    <source>
        <dbReference type="SAM" id="MobiDB-lite"/>
    </source>
</evidence>
<accession>A5EY18</accession>
<dbReference type="GO" id="GO:0000917">
    <property type="term" value="P:division septum assembly"/>
    <property type="evidence" value="ECO:0007669"/>
    <property type="project" value="UniProtKB-KW"/>
</dbReference>
<dbReference type="EMBL" id="CP000513">
    <property type="protein sequence ID" value="ABQ13626.1"/>
    <property type="molecule type" value="Genomic_DNA"/>
</dbReference>
<dbReference type="GO" id="GO:0032153">
    <property type="term" value="C:cell division site"/>
    <property type="evidence" value="ECO:0007669"/>
    <property type="project" value="UniProtKB-UniRule"/>
</dbReference>
<feature type="binding site" evidence="4">
    <location>
        <begin position="113"/>
        <end position="115"/>
    </location>
    <ligand>
        <name>GTP</name>
        <dbReference type="ChEBI" id="CHEBI:37565"/>
    </ligand>
</feature>
<feature type="region of interest" description="Disordered" evidence="7">
    <location>
        <begin position="348"/>
        <end position="377"/>
    </location>
</feature>
<dbReference type="GO" id="GO:0043093">
    <property type="term" value="P:FtsZ-dependent cytokinesis"/>
    <property type="evidence" value="ECO:0007669"/>
    <property type="project" value="UniProtKB-UniRule"/>
</dbReference>
<dbReference type="InterPro" id="IPR024757">
    <property type="entry name" value="FtsZ_C"/>
</dbReference>
<dbReference type="GO" id="GO:0003924">
    <property type="term" value="F:GTPase activity"/>
    <property type="evidence" value="ECO:0007669"/>
    <property type="project" value="UniProtKB-UniRule"/>
</dbReference>
<dbReference type="HAMAP" id="MF_00909">
    <property type="entry name" value="FtsZ"/>
    <property type="match status" value="1"/>
</dbReference>
<dbReference type="STRING" id="246195.DNO_0976"/>
<comment type="subunit">
    <text evidence="4">Homodimer. Polymerizes to form a dynamic ring structure in a strictly GTP-dependent manner. Interacts directly with several other division proteins.</text>
</comment>
<evidence type="ECO:0000313" key="10">
    <source>
        <dbReference type="EMBL" id="ABQ13626.1"/>
    </source>
</evidence>
<dbReference type="FunFam" id="3.40.50.1440:FF:000001">
    <property type="entry name" value="Cell division protein FtsZ"/>
    <property type="match status" value="1"/>
</dbReference>
<dbReference type="InterPro" id="IPR020805">
    <property type="entry name" value="Cell_div_FtsZ_CS"/>
</dbReference>
<feature type="domain" description="Tubulin/FtsZ 2-layer sandwich" evidence="9">
    <location>
        <begin position="212"/>
        <end position="331"/>
    </location>
</feature>
<dbReference type="SMART" id="SM00865">
    <property type="entry name" value="Tubulin_C"/>
    <property type="match status" value="1"/>
</dbReference>
<evidence type="ECO:0000256" key="3">
    <source>
        <dbReference type="ARBA" id="ARBA00023134"/>
    </source>
</evidence>
<name>A5EY18_DICNV</name>
<feature type="region of interest" description="Disordered" evidence="7">
    <location>
        <begin position="70"/>
        <end position="90"/>
    </location>
</feature>
<dbReference type="eggNOG" id="COG0206">
    <property type="taxonomic scope" value="Bacteria"/>
</dbReference>
<evidence type="ECO:0000256" key="1">
    <source>
        <dbReference type="ARBA" id="ARBA00009690"/>
    </source>
</evidence>
<keyword evidence="3 4" id="KW-0342">GTP-binding</keyword>
<dbReference type="Proteomes" id="UP000000248">
    <property type="component" value="Chromosome"/>
</dbReference>
<evidence type="ECO:0000313" key="11">
    <source>
        <dbReference type="Proteomes" id="UP000000248"/>
    </source>
</evidence>
<protein>
    <recommendedName>
        <fullName evidence="4 5">Cell division protein FtsZ</fullName>
    </recommendedName>
</protein>
<keyword evidence="4" id="KW-0963">Cytoplasm</keyword>
<dbReference type="SUPFAM" id="SSF55307">
    <property type="entry name" value="Tubulin C-terminal domain-like"/>
    <property type="match status" value="1"/>
</dbReference>
<dbReference type="PRINTS" id="PR00423">
    <property type="entry name" value="CELLDVISFTSZ"/>
</dbReference>
<organism evidence="10 11">
    <name type="scientific">Dichelobacter nodosus (strain VCS1703A)</name>
    <dbReference type="NCBI Taxonomy" id="246195"/>
    <lineage>
        <taxon>Bacteria</taxon>
        <taxon>Pseudomonadati</taxon>
        <taxon>Pseudomonadota</taxon>
        <taxon>Gammaproteobacteria</taxon>
        <taxon>Cardiobacteriales</taxon>
        <taxon>Cardiobacteriaceae</taxon>
        <taxon>Dichelobacter</taxon>
    </lineage>
</organism>